<evidence type="ECO:0000313" key="11">
    <source>
        <dbReference type="Proteomes" id="UP000460718"/>
    </source>
</evidence>
<evidence type="ECO:0000313" key="10">
    <source>
        <dbReference type="EMBL" id="KAE8981532.1"/>
    </source>
</evidence>
<evidence type="ECO:0000256" key="1">
    <source>
        <dbReference type="ARBA" id="ARBA00022603"/>
    </source>
</evidence>
<dbReference type="Gene3D" id="1.10.220.160">
    <property type="match status" value="1"/>
</dbReference>
<dbReference type="Pfam" id="PF00856">
    <property type="entry name" value="SET"/>
    <property type="match status" value="1"/>
</dbReference>
<comment type="caution">
    <text evidence="10">The sequence shown here is derived from an EMBL/GenBank/DDBJ whole genome shotgun (WGS) entry which is preliminary data.</text>
</comment>
<feature type="domain" description="SET" evidence="8">
    <location>
        <begin position="1"/>
        <end position="243"/>
    </location>
</feature>
<evidence type="ECO:0000256" key="7">
    <source>
        <dbReference type="PROSITE-ProRule" id="PRU00134"/>
    </source>
</evidence>
<dbReference type="InterPro" id="IPR001214">
    <property type="entry name" value="SET_dom"/>
</dbReference>
<dbReference type="GO" id="GO:0032259">
    <property type="term" value="P:methylation"/>
    <property type="evidence" value="ECO:0007669"/>
    <property type="project" value="UniProtKB-KW"/>
</dbReference>
<feature type="domain" description="MYND-type" evidence="9">
    <location>
        <begin position="42"/>
        <end position="80"/>
    </location>
</feature>
<gene>
    <name evidence="10" type="ORF">PF011_g21981</name>
</gene>
<dbReference type="InterPro" id="IPR046341">
    <property type="entry name" value="SET_dom_sf"/>
</dbReference>
<dbReference type="SMART" id="SM00317">
    <property type="entry name" value="SET"/>
    <property type="match status" value="1"/>
</dbReference>
<reference evidence="10 11" key="1">
    <citation type="submission" date="2018-09" db="EMBL/GenBank/DDBJ databases">
        <title>Genomic investigation of the strawberry pathogen Phytophthora fragariae indicates pathogenicity is determined by transcriptional variation in three key races.</title>
        <authorList>
            <person name="Adams T.M."/>
            <person name="Armitage A.D."/>
            <person name="Sobczyk M.K."/>
            <person name="Bates H.J."/>
            <person name="Dunwell J.M."/>
            <person name="Nellist C.F."/>
            <person name="Harrison R.J."/>
        </authorList>
    </citation>
    <scope>NUCLEOTIDE SEQUENCE [LARGE SCALE GENOMIC DNA]</scope>
    <source>
        <strain evidence="10 11">SCRP245</strain>
    </source>
</reference>
<dbReference type="PROSITE" id="PS01360">
    <property type="entry name" value="ZF_MYND_1"/>
    <property type="match status" value="1"/>
</dbReference>
<dbReference type="FunFam" id="2.170.270.10:FF:000013">
    <property type="entry name" value="Histone-lysine N-methyltransferase SMYD1 isoform 1"/>
    <property type="match status" value="1"/>
</dbReference>
<evidence type="ECO:0000256" key="2">
    <source>
        <dbReference type="ARBA" id="ARBA00022679"/>
    </source>
</evidence>
<evidence type="ECO:0000259" key="9">
    <source>
        <dbReference type="PROSITE" id="PS50865"/>
    </source>
</evidence>
<keyword evidence="1" id="KW-0489">Methyltransferase</keyword>
<evidence type="ECO:0000256" key="3">
    <source>
        <dbReference type="ARBA" id="ARBA00022691"/>
    </source>
</evidence>
<evidence type="ECO:0000259" key="8">
    <source>
        <dbReference type="PROSITE" id="PS50280"/>
    </source>
</evidence>
<dbReference type="Gene3D" id="2.170.270.10">
    <property type="entry name" value="SET domain"/>
    <property type="match status" value="1"/>
</dbReference>
<dbReference type="PANTHER" id="PTHR12197">
    <property type="entry name" value="HISTONE-LYSINE N-METHYLTRANSFERASE SMYD"/>
    <property type="match status" value="1"/>
</dbReference>
<evidence type="ECO:0000256" key="5">
    <source>
        <dbReference type="ARBA" id="ARBA00022771"/>
    </source>
</evidence>
<dbReference type="Gene3D" id="6.10.140.2220">
    <property type="match status" value="1"/>
</dbReference>
<keyword evidence="6" id="KW-0862">Zinc</keyword>
<dbReference type="SUPFAM" id="SSF82199">
    <property type="entry name" value="SET domain"/>
    <property type="match status" value="1"/>
</dbReference>
<dbReference type="InterPro" id="IPR050869">
    <property type="entry name" value="H3K4_H4K5_MeTrfase"/>
</dbReference>
<dbReference type="AlphaFoldDB" id="A0A6A3IIV3"/>
<dbReference type="Pfam" id="PF01753">
    <property type="entry name" value="zf-MYND"/>
    <property type="match status" value="1"/>
</dbReference>
<organism evidence="10 11">
    <name type="scientific">Phytophthora fragariae</name>
    <dbReference type="NCBI Taxonomy" id="53985"/>
    <lineage>
        <taxon>Eukaryota</taxon>
        <taxon>Sar</taxon>
        <taxon>Stramenopiles</taxon>
        <taxon>Oomycota</taxon>
        <taxon>Peronosporomycetes</taxon>
        <taxon>Peronosporales</taxon>
        <taxon>Peronosporaceae</taxon>
        <taxon>Phytophthora</taxon>
    </lineage>
</organism>
<dbReference type="PANTHER" id="PTHR12197:SF251">
    <property type="entry name" value="EG:BACR7C10.4 PROTEIN"/>
    <property type="match status" value="1"/>
</dbReference>
<evidence type="ECO:0000256" key="4">
    <source>
        <dbReference type="ARBA" id="ARBA00022723"/>
    </source>
</evidence>
<name>A0A6A3IIV3_9STRA</name>
<keyword evidence="2" id="KW-0808">Transferase</keyword>
<keyword evidence="3" id="KW-0949">S-adenosyl-L-methionine</keyword>
<dbReference type="GO" id="GO:0008270">
    <property type="term" value="F:zinc ion binding"/>
    <property type="evidence" value="ECO:0007669"/>
    <property type="project" value="UniProtKB-KW"/>
</dbReference>
<keyword evidence="5 7" id="KW-0863">Zinc-finger</keyword>
<proteinExistence type="predicted"/>
<dbReference type="GO" id="GO:0005634">
    <property type="term" value="C:nucleus"/>
    <property type="evidence" value="ECO:0007669"/>
    <property type="project" value="TreeGrafter"/>
</dbReference>
<evidence type="ECO:0008006" key="12">
    <source>
        <dbReference type="Google" id="ProtNLM"/>
    </source>
</evidence>
<dbReference type="InterPro" id="IPR002893">
    <property type="entry name" value="Znf_MYND"/>
</dbReference>
<dbReference type="EMBL" id="QXFW01002146">
    <property type="protein sequence ID" value="KAE8981532.1"/>
    <property type="molecule type" value="Genomic_DNA"/>
</dbReference>
<dbReference type="GO" id="GO:0008168">
    <property type="term" value="F:methyltransferase activity"/>
    <property type="evidence" value="ECO:0007669"/>
    <property type="project" value="UniProtKB-KW"/>
</dbReference>
<keyword evidence="4" id="KW-0479">Metal-binding</keyword>
<sequence>MPLYREVLDAGKGRCAVASVRLQAGACVLRTSAVCTMSSSSCGWCFSPQNSLLRCAGCRKARYCSRACQQRDWPQHRRECAAWRSIPAATASPTVLLVSRLSARLFLGSQVDQEEKNDVLKLRDHLAEHTELKRRPFSDMTQLVLLLLSRYKAEKKEEIAGFDELQRDLETEILKLFGRVNCNAFSLANDVTNEAVGIGLFPDGALFNHDCGPNCVVSFKGRQMQVHVVRDVEVDEELTVSYVELLQSTKARRTELKESYFFDCGCKRCQASMEGKSEEDWYLDGVRCSDKNCDGVVVEASVNVELVAMCKQCNTTRSMEAITAYERDLESLVILKEDSEASKWEKYQRKWEIVTDRLRLHPRNTRVAAIAREIGNFLLDATSAELRSQALRFLLAELDAVEWVLPKTKLPSRGLLHFQIGKLLFDEVNAPLCALSRVSQVDRIQRAAKHLQEALTVLDCAP</sequence>
<dbReference type="PROSITE" id="PS50280">
    <property type="entry name" value="SET"/>
    <property type="match status" value="1"/>
</dbReference>
<accession>A0A6A3IIV3</accession>
<dbReference type="Proteomes" id="UP000460718">
    <property type="component" value="Unassembled WGS sequence"/>
</dbReference>
<evidence type="ECO:0000256" key="6">
    <source>
        <dbReference type="ARBA" id="ARBA00022833"/>
    </source>
</evidence>
<protein>
    <recommendedName>
        <fullName evidence="12">MYND-type domain-containing protein</fullName>
    </recommendedName>
</protein>
<dbReference type="PROSITE" id="PS50865">
    <property type="entry name" value="ZF_MYND_2"/>
    <property type="match status" value="1"/>
</dbReference>